<dbReference type="Gene3D" id="2.60.40.1470">
    <property type="entry name" value="ApaG domain"/>
    <property type="match status" value="1"/>
</dbReference>
<keyword evidence="2" id="KW-0833">Ubl conjugation pathway</keyword>
<evidence type="ECO:0000313" key="4">
    <source>
        <dbReference type="EMBL" id="KAH9301973.1"/>
    </source>
</evidence>
<organism evidence="4 5">
    <name type="scientific">Taxus chinensis</name>
    <name type="common">Chinese yew</name>
    <name type="synonym">Taxus wallichiana var. chinensis</name>
    <dbReference type="NCBI Taxonomy" id="29808"/>
    <lineage>
        <taxon>Eukaryota</taxon>
        <taxon>Viridiplantae</taxon>
        <taxon>Streptophyta</taxon>
        <taxon>Embryophyta</taxon>
        <taxon>Tracheophyta</taxon>
        <taxon>Spermatophyta</taxon>
        <taxon>Pinopsida</taxon>
        <taxon>Pinidae</taxon>
        <taxon>Conifers II</taxon>
        <taxon>Cupressales</taxon>
        <taxon>Taxaceae</taxon>
        <taxon>Taxus</taxon>
    </lineage>
</organism>
<evidence type="ECO:0000256" key="2">
    <source>
        <dbReference type="ARBA" id="ARBA00022786"/>
    </source>
</evidence>
<evidence type="ECO:0000259" key="3">
    <source>
        <dbReference type="PROSITE" id="PS51087"/>
    </source>
</evidence>
<protein>
    <recommendedName>
        <fullName evidence="3">ApaG domain-containing protein</fullName>
    </recommendedName>
</protein>
<dbReference type="InterPro" id="IPR036767">
    <property type="entry name" value="ApaG_sf"/>
</dbReference>
<name>A0AA38FGS9_TAXCH</name>
<dbReference type="SUPFAM" id="SSF110069">
    <property type="entry name" value="ApaG-like"/>
    <property type="match status" value="1"/>
</dbReference>
<dbReference type="AlphaFoldDB" id="A0AA38FGS9"/>
<dbReference type="SUPFAM" id="SSF160631">
    <property type="entry name" value="SMI1/KNR4-like"/>
    <property type="match status" value="1"/>
</dbReference>
<comment type="caution">
    <text evidence="4">The sequence shown here is derived from an EMBL/GenBank/DDBJ whole genome shotgun (WGS) entry which is preliminary data.</text>
</comment>
<comment type="pathway">
    <text evidence="1">Protein modification; protein ubiquitination.</text>
</comment>
<dbReference type="Gene3D" id="3.40.1580.10">
    <property type="entry name" value="SMI1/KNR4-like"/>
    <property type="match status" value="1"/>
</dbReference>
<dbReference type="PANTHER" id="PTHR47463:SF2">
    <property type="entry name" value="F-BOX PROTEIN SKIP16"/>
    <property type="match status" value="1"/>
</dbReference>
<dbReference type="InterPro" id="IPR037883">
    <property type="entry name" value="Knr4/Smi1-like_sf"/>
</dbReference>
<evidence type="ECO:0000256" key="1">
    <source>
        <dbReference type="ARBA" id="ARBA00004906"/>
    </source>
</evidence>
<sequence length="361" mass="40720">MSADYLPVQETYEKWHATFGTYPLSIVKRAKHVWDIIRNWTSIHFPEVADTLAPGASEEQLSEVEERLGWKLPAPMRVLYRFCNGQFTPNNGFSQNEQLAALGLLGGYQFYGQKANVHLLPWNHILRLTNQCVPHLGLPSGSKYIVVAASSNFTKFFFLDCSDGQLYVGTGRELIQLMPCVPSALVNMSQQDAMLLWLEEYGRKLQAGMFSVRKDGNIRSISLFPEKEPLCSKAVTNGVQVRGSAVFVPEFSDLQRDGDRYLFCYSIRMCLLPQEKISRKRILSSCQLSRRHWIIRANGNVIDEFHGEAVIGEYPLLREGGDEFVYESCSPMPSSSGSIEGDFTFVPGRLIKPDGPEFTVQ</sequence>
<dbReference type="PANTHER" id="PTHR47463">
    <property type="entry name" value="F-BOX PROTEIN SKIP16"/>
    <property type="match status" value="1"/>
</dbReference>
<dbReference type="EMBL" id="JAHRHJ020000009">
    <property type="protein sequence ID" value="KAH9301973.1"/>
    <property type="molecule type" value="Genomic_DNA"/>
</dbReference>
<dbReference type="Proteomes" id="UP000824469">
    <property type="component" value="Unassembled WGS sequence"/>
</dbReference>
<dbReference type="Pfam" id="PF09346">
    <property type="entry name" value="SMI1_KNR4"/>
    <property type="match status" value="1"/>
</dbReference>
<dbReference type="Pfam" id="PF04379">
    <property type="entry name" value="DUF525"/>
    <property type="match status" value="1"/>
</dbReference>
<keyword evidence="5" id="KW-1185">Reference proteome</keyword>
<evidence type="ECO:0000313" key="5">
    <source>
        <dbReference type="Proteomes" id="UP000824469"/>
    </source>
</evidence>
<accession>A0AA38FGS9</accession>
<proteinExistence type="predicted"/>
<dbReference type="OMA" id="YVHDKDC"/>
<dbReference type="InterPro" id="IPR007474">
    <property type="entry name" value="ApaG_domain"/>
</dbReference>
<dbReference type="InterPro" id="IPR018958">
    <property type="entry name" value="Knr4/Smi1-like_dom"/>
</dbReference>
<gene>
    <name evidence="4" type="ORF">KI387_013556</name>
</gene>
<reference evidence="4 5" key="1">
    <citation type="journal article" date="2021" name="Nat. Plants">
        <title>The Taxus genome provides insights into paclitaxel biosynthesis.</title>
        <authorList>
            <person name="Xiong X."/>
            <person name="Gou J."/>
            <person name="Liao Q."/>
            <person name="Li Y."/>
            <person name="Zhou Q."/>
            <person name="Bi G."/>
            <person name="Li C."/>
            <person name="Du R."/>
            <person name="Wang X."/>
            <person name="Sun T."/>
            <person name="Guo L."/>
            <person name="Liang H."/>
            <person name="Lu P."/>
            <person name="Wu Y."/>
            <person name="Zhang Z."/>
            <person name="Ro D.K."/>
            <person name="Shang Y."/>
            <person name="Huang S."/>
            <person name="Yan J."/>
        </authorList>
    </citation>
    <scope>NUCLEOTIDE SEQUENCE [LARGE SCALE GENOMIC DNA]</scope>
    <source>
        <strain evidence="4">Ta-2019</strain>
    </source>
</reference>
<feature type="non-terminal residue" evidence="4">
    <location>
        <position position="361"/>
    </location>
</feature>
<feature type="domain" description="ApaG" evidence="3">
    <location>
        <begin position="233"/>
        <end position="361"/>
    </location>
</feature>
<dbReference type="PROSITE" id="PS51087">
    <property type="entry name" value="APAG"/>
    <property type="match status" value="1"/>
</dbReference>